<dbReference type="Proteomes" id="UP001221142">
    <property type="component" value="Unassembled WGS sequence"/>
</dbReference>
<gene>
    <name evidence="2" type="ORF">FB45DRAFT_1056068</name>
</gene>
<dbReference type="PANTHER" id="PTHR40465:SF1">
    <property type="entry name" value="DUF6534 DOMAIN-CONTAINING PROTEIN"/>
    <property type="match status" value="1"/>
</dbReference>
<sequence length="266" mass="30290">MSPLQGIHLTLGPLLAGSMSAVGLSAIVGFQTFLYFQMYPQDNMRYKLLVAWVWTADAAHTLFVCLTVWTYAISHFGDNEYLNVIPLWYPAHLLMNLAATFTANMFYIWRIHKMSKGNWYLILPIFMLAVARAALSMLNVAVFGLVLVYGEFKYKLWAAVYDHFLVSDVDFIPSSYRSITPTHQVARALALIISAMTDMTISMARYYYLRGLNQGYFQTKEVLDTVLVFTINDGLLTSAVAVHWGCQTTWNPGIHTLTFRFQYLLT</sequence>
<keyword evidence="3" id="KW-1185">Reference proteome</keyword>
<feature type="transmembrane region" description="Helical" evidence="1">
    <location>
        <begin position="185"/>
        <end position="208"/>
    </location>
</feature>
<feature type="transmembrane region" description="Helical" evidence="1">
    <location>
        <begin position="12"/>
        <end position="36"/>
    </location>
</feature>
<dbReference type="PANTHER" id="PTHR40465">
    <property type="entry name" value="CHROMOSOME 1, WHOLE GENOME SHOTGUN SEQUENCE"/>
    <property type="match status" value="1"/>
</dbReference>
<feature type="transmembrane region" description="Helical" evidence="1">
    <location>
        <begin position="48"/>
        <end position="72"/>
    </location>
</feature>
<keyword evidence="1" id="KW-0812">Transmembrane</keyword>
<organism evidence="2 3">
    <name type="scientific">Roridomyces roridus</name>
    <dbReference type="NCBI Taxonomy" id="1738132"/>
    <lineage>
        <taxon>Eukaryota</taxon>
        <taxon>Fungi</taxon>
        <taxon>Dikarya</taxon>
        <taxon>Basidiomycota</taxon>
        <taxon>Agaricomycotina</taxon>
        <taxon>Agaricomycetes</taxon>
        <taxon>Agaricomycetidae</taxon>
        <taxon>Agaricales</taxon>
        <taxon>Marasmiineae</taxon>
        <taxon>Mycenaceae</taxon>
        <taxon>Roridomyces</taxon>
    </lineage>
</organism>
<protein>
    <submittedName>
        <fullName evidence="2">Uncharacterized protein</fullName>
    </submittedName>
</protein>
<evidence type="ECO:0000313" key="3">
    <source>
        <dbReference type="Proteomes" id="UP001221142"/>
    </source>
</evidence>
<proteinExistence type="predicted"/>
<reference evidence="2" key="1">
    <citation type="submission" date="2023-03" db="EMBL/GenBank/DDBJ databases">
        <title>Massive genome expansion in bonnet fungi (Mycena s.s.) driven by repeated elements and novel gene families across ecological guilds.</title>
        <authorList>
            <consortium name="Lawrence Berkeley National Laboratory"/>
            <person name="Harder C.B."/>
            <person name="Miyauchi S."/>
            <person name="Viragh M."/>
            <person name="Kuo A."/>
            <person name="Thoen E."/>
            <person name="Andreopoulos B."/>
            <person name="Lu D."/>
            <person name="Skrede I."/>
            <person name="Drula E."/>
            <person name="Henrissat B."/>
            <person name="Morin E."/>
            <person name="Kohler A."/>
            <person name="Barry K."/>
            <person name="LaButti K."/>
            <person name="Morin E."/>
            <person name="Salamov A."/>
            <person name="Lipzen A."/>
            <person name="Mereny Z."/>
            <person name="Hegedus B."/>
            <person name="Baldrian P."/>
            <person name="Stursova M."/>
            <person name="Weitz H."/>
            <person name="Taylor A."/>
            <person name="Grigoriev I.V."/>
            <person name="Nagy L.G."/>
            <person name="Martin F."/>
            <person name="Kauserud H."/>
        </authorList>
    </citation>
    <scope>NUCLEOTIDE SEQUENCE</scope>
    <source>
        <strain evidence="2">9284</strain>
    </source>
</reference>
<accession>A0AAD7C2A5</accession>
<evidence type="ECO:0000313" key="2">
    <source>
        <dbReference type="EMBL" id="KAJ7636786.1"/>
    </source>
</evidence>
<comment type="caution">
    <text evidence="2">The sequence shown here is derived from an EMBL/GenBank/DDBJ whole genome shotgun (WGS) entry which is preliminary data.</text>
</comment>
<dbReference type="AlphaFoldDB" id="A0AAD7C2A5"/>
<evidence type="ECO:0000256" key="1">
    <source>
        <dbReference type="SAM" id="Phobius"/>
    </source>
</evidence>
<keyword evidence="1" id="KW-1133">Transmembrane helix</keyword>
<keyword evidence="1" id="KW-0472">Membrane</keyword>
<name>A0AAD7C2A5_9AGAR</name>
<dbReference type="EMBL" id="JARKIF010000006">
    <property type="protein sequence ID" value="KAJ7636786.1"/>
    <property type="molecule type" value="Genomic_DNA"/>
</dbReference>
<feature type="transmembrane region" description="Helical" evidence="1">
    <location>
        <begin position="121"/>
        <end position="149"/>
    </location>
</feature>
<feature type="transmembrane region" description="Helical" evidence="1">
    <location>
        <begin position="87"/>
        <end position="109"/>
    </location>
</feature>